<dbReference type="Proteomes" id="UP000038045">
    <property type="component" value="Unplaced"/>
</dbReference>
<evidence type="ECO:0000313" key="7">
    <source>
        <dbReference type="Proteomes" id="UP000038045"/>
    </source>
</evidence>
<name>A0A0N5A311_PARTI</name>
<keyword evidence="5" id="KW-0393">Immunoglobulin domain</keyword>
<dbReference type="SUPFAM" id="SSF48726">
    <property type="entry name" value="Immunoglobulin"/>
    <property type="match status" value="1"/>
</dbReference>
<proteinExistence type="predicted"/>
<evidence type="ECO:0000256" key="5">
    <source>
        <dbReference type="ARBA" id="ARBA00023319"/>
    </source>
</evidence>
<keyword evidence="2" id="KW-0963">Cytoplasm</keyword>
<feature type="domain" description="Ig-like" evidence="6">
    <location>
        <begin position="64"/>
        <end position="152"/>
    </location>
</feature>
<dbReference type="InterPro" id="IPR036179">
    <property type="entry name" value="Ig-like_dom_sf"/>
</dbReference>
<dbReference type="InterPro" id="IPR003599">
    <property type="entry name" value="Ig_sub"/>
</dbReference>
<reference evidence="8" key="1">
    <citation type="submission" date="2017-02" db="UniProtKB">
        <authorList>
            <consortium name="WormBaseParasite"/>
        </authorList>
    </citation>
    <scope>IDENTIFICATION</scope>
</reference>
<dbReference type="InterPro" id="IPR013783">
    <property type="entry name" value="Ig-like_fold"/>
</dbReference>
<dbReference type="GO" id="GO:0031672">
    <property type="term" value="C:A band"/>
    <property type="evidence" value="ECO:0007669"/>
    <property type="project" value="UniProtKB-ARBA"/>
</dbReference>
<dbReference type="GO" id="GO:0005886">
    <property type="term" value="C:plasma membrane"/>
    <property type="evidence" value="ECO:0007669"/>
    <property type="project" value="TreeGrafter"/>
</dbReference>
<evidence type="ECO:0000259" key="6">
    <source>
        <dbReference type="PROSITE" id="PS50835"/>
    </source>
</evidence>
<dbReference type="InterPro" id="IPR007110">
    <property type="entry name" value="Ig-like_dom"/>
</dbReference>
<evidence type="ECO:0000256" key="2">
    <source>
        <dbReference type="ARBA" id="ARBA00022490"/>
    </source>
</evidence>
<keyword evidence="7" id="KW-1185">Reference proteome</keyword>
<dbReference type="PANTHER" id="PTHR45080:SF8">
    <property type="entry name" value="IG-LIKE DOMAIN-CONTAINING PROTEIN"/>
    <property type="match status" value="1"/>
</dbReference>
<accession>A0A0N5A311</accession>
<dbReference type="PROSITE" id="PS50835">
    <property type="entry name" value="IG_LIKE"/>
    <property type="match status" value="1"/>
</dbReference>
<protein>
    <submittedName>
        <fullName evidence="8">Ig-like domain-containing protein</fullName>
    </submittedName>
</protein>
<dbReference type="InterPro" id="IPR013098">
    <property type="entry name" value="Ig_I-set"/>
</dbReference>
<comment type="subcellular location">
    <subcellularLocation>
        <location evidence="1">Cytoplasm</location>
    </subcellularLocation>
</comment>
<dbReference type="SMART" id="SM00409">
    <property type="entry name" value="IG"/>
    <property type="match status" value="1"/>
</dbReference>
<dbReference type="FunFam" id="2.60.40.10:FF:000425">
    <property type="entry name" value="Myosin light chain kinase"/>
    <property type="match status" value="1"/>
</dbReference>
<dbReference type="InterPro" id="IPR050958">
    <property type="entry name" value="Cell_Adh-Cytoskel_Orgn"/>
</dbReference>
<evidence type="ECO:0000313" key="8">
    <source>
        <dbReference type="WBParaSite" id="PTRK_0001602100.1"/>
    </source>
</evidence>
<dbReference type="GO" id="GO:0019899">
    <property type="term" value="F:enzyme binding"/>
    <property type="evidence" value="ECO:0007669"/>
    <property type="project" value="UniProtKB-ARBA"/>
</dbReference>
<keyword evidence="4" id="KW-1015">Disulfide bond</keyword>
<dbReference type="PANTHER" id="PTHR45080">
    <property type="entry name" value="CONTACTIN 5"/>
    <property type="match status" value="1"/>
</dbReference>
<organism evidence="7 8">
    <name type="scientific">Parastrongyloides trichosuri</name>
    <name type="common">Possum-specific nematode worm</name>
    <dbReference type="NCBI Taxonomy" id="131310"/>
    <lineage>
        <taxon>Eukaryota</taxon>
        <taxon>Metazoa</taxon>
        <taxon>Ecdysozoa</taxon>
        <taxon>Nematoda</taxon>
        <taxon>Chromadorea</taxon>
        <taxon>Rhabditida</taxon>
        <taxon>Tylenchina</taxon>
        <taxon>Panagrolaimomorpha</taxon>
        <taxon>Strongyloidoidea</taxon>
        <taxon>Strongyloididae</taxon>
        <taxon>Parastrongyloides</taxon>
    </lineage>
</organism>
<evidence type="ECO:0000256" key="1">
    <source>
        <dbReference type="ARBA" id="ARBA00004496"/>
    </source>
</evidence>
<evidence type="ECO:0000256" key="4">
    <source>
        <dbReference type="ARBA" id="ARBA00023157"/>
    </source>
</evidence>
<evidence type="ECO:0000256" key="3">
    <source>
        <dbReference type="ARBA" id="ARBA00022729"/>
    </source>
</evidence>
<dbReference type="Gene3D" id="2.60.40.10">
    <property type="entry name" value="Immunoglobulins"/>
    <property type="match status" value="1"/>
</dbReference>
<dbReference type="WBParaSite" id="PTRK_0001602100.1">
    <property type="protein sequence ID" value="PTRK_0001602100.1"/>
    <property type="gene ID" value="PTRK_0001602100"/>
</dbReference>
<dbReference type="InterPro" id="IPR003598">
    <property type="entry name" value="Ig_sub2"/>
</dbReference>
<dbReference type="AlphaFoldDB" id="A0A0N5A311"/>
<sequence length="189" mass="22434">MARVIILKKDDLIPNSNNTEIRRRIRRIKFENDSSKNKGNVQRVVLPKTSKHFAWATTKRNEVPEFTFRIQDQWHFEGDNIALRVSFTGVPKPEVYWFKDQQPIIISMKTMINNGDNSSELVIFNAEKIDSGFYTCRIENNLGIRESHAQIYIKADDHNKSVRIMPKRNFLSDRLYRPMYHEISYYSKY</sequence>
<dbReference type="SMART" id="SM00408">
    <property type="entry name" value="IGc2"/>
    <property type="match status" value="1"/>
</dbReference>
<dbReference type="STRING" id="131310.A0A0N5A311"/>
<dbReference type="GO" id="GO:0007156">
    <property type="term" value="P:homophilic cell adhesion via plasma membrane adhesion molecules"/>
    <property type="evidence" value="ECO:0007669"/>
    <property type="project" value="TreeGrafter"/>
</dbReference>
<dbReference type="Pfam" id="PF07679">
    <property type="entry name" value="I-set"/>
    <property type="match status" value="1"/>
</dbReference>
<keyword evidence="3" id="KW-0732">Signal</keyword>